<evidence type="ECO:0000313" key="3">
    <source>
        <dbReference type="EMBL" id="GFZ09794.1"/>
    </source>
</evidence>
<gene>
    <name evidence="3" type="ORF">Acr_21g0003930</name>
</gene>
<feature type="coiled-coil region" evidence="1">
    <location>
        <begin position="169"/>
        <end position="217"/>
    </location>
</feature>
<dbReference type="AlphaFoldDB" id="A0A7J0GGA3"/>
<dbReference type="EMBL" id="BJWL01000021">
    <property type="protein sequence ID" value="GFZ09794.1"/>
    <property type="molecule type" value="Genomic_DNA"/>
</dbReference>
<reference evidence="3 4" key="1">
    <citation type="submission" date="2019-07" db="EMBL/GenBank/DDBJ databases">
        <title>De Novo Assembly of kiwifruit Actinidia rufa.</title>
        <authorList>
            <person name="Sugita-Konishi S."/>
            <person name="Sato K."/>
            <person name="Mori E."/>
            <person name="Abe Y."/>
            <person name="Kisaki G."/>
            <person name="Hamano K."/>
            <person name="Suezawa K."/>
            <person name="Otani M."/>
            <person name="Fukuda T."/>
            <person name="Manabe T."/>
            <person name="Gomi K."/>
            <person name="Tabuchi M."/>
            <person name="Akimitsu K."/>
            <person name="Kataoka I."/>
        </authorList>
    </citation>
    <scope>NUCLEOTIDE SEQUENCE [LARGE SCALE GENOMIC DNA]</scope>
    <source>
        <strain evidence="4">cv. Fuchu</strain>
    </source>
</reference>
<proteinExistence type="predicted"/>
<keyword evidence="4" id="KW-1185">Reference proteome</keyword>
<dbReference type="Proteomes" id="UP000585474">
    <property type="component" value="Unassembled WGS sequence"/>
</dbReference>
<feature type="compositionally biased region" description="Basic and acidic residues" evidence="2">
    <location>
        <begin position="52"/>
        <end position="70"/>
    </location>
</feature>
<comment type="caution">
    <text evidence="3">The sequence shown here is derived from an EMBL/GenBank/DDBJ whole genome shotgun (WGS) entry which is preliminary data.</text>
</comment>
<evidence type="ECO:0000256" key="2">
    <source>
        <dbReference type="SAM" id="MobiDB-lite"/>
    </source>
</evidence>
<evidence type="ECO:0000256" key="1">
    <source>
        <dbReference type="SAM" id="Coils"/>
    </source>
</evidence>
<accession>A0A7J0GGA3</accession>
<protein>
    <submittedName>
        <fullName evidence="3">Uncharacterized protein</fullName>
    </submittedName>
</protein>
<keyword evidence="1" id="KW-0175">Coiled coil</keyword>
<feature type="region of interest" description="Disordered" evidence="2">
    <location>
        <begin position="1"/>
        <end position="96"/>
    </location>
</feature>
<organism evidence="3 4">
    <name type="scientific">Actinidia rufa</name>
    <dbReference type="NCBI Taxonomy" id="165716"/>
    <lineage>
        <taxon>Eukaryota</taxon>
        <taxon>Viridiplantae</taxon>
        <taxon>Streptophyta</taxon>
        <taxon>Embryophyta</taxon>
        <taxon>Tracheophyta</taxon>
        <taxon>Spermatophyta</taxon>
        <taxon>Magnoliopsida</taxon>
        <taxon>eudicotyledons</taxon>
        <taxon>Gunneridae</taxon>
        <taxon>Pentapetalae</taxon>
        <taxon>asterids</taxon>
        <taxon>Ericales</taxon>
        <taxon>Actinidiaceae</taxon>
        <taxon>Actinidia</taxon>
    </lineage>
</organism>
<sequence length="226" mass="24545">MSKKISFKKLGEKEEKSKNRSSMEGSTPAKGVLIGEKRTKMDPASLLGKKGKAVDNSKGKEHAPAPEAKKKVAKQGDVACSRATSLPKPRKDTLTNLSTALGPMTSIMGSPSMAEKILRGAISLADKEKVEKLTLDQTATRLLQALVLRSSLAQSRKAGEEASFQQGRIASLESKVFRLQKLVDDLEKQLAEAQAWKQQATDELAKVKEERDAFANKLEKSVVLVS</sequence>
<name>A0A7J0GGA3_9ERIC</name>
<feature type="compositionally biased region" description="Basic and acidic residues" evidence="2">
    <location>
        <begin position="9"/>
        <end position="18"/>
    </location>
</feature>
<evidence type="ECO:0000313" key="4">
    <source>
        <dbReference type="Proteomes" id="UP000585474"/>
    </source>
</evidence>